<keyword evidence="3" id="KW-1185">Reference proteome</keyword>
<protein>
    <recommendedName>
        <fullName evidence="4">Aspartyl protease</fullName>
    </recommendedName>
</protein>
<name>A0ABW9RJK8_9BACT</name>
<evidence type="ECO:0008006" key="4">
    <source>
        <dbReference type="Google" id="ProtNLM"/>
    </source>
</evidence>
<dbReference type="Proteomes" id="UP000798808">
    <property type="component" value="Unassembled WGS sequence"/>
</dbReference>
<accession>A0ABW9RJK8</accession>
<keyword evidence="1" id="KW-0732">Signal</keyword>
<evidence type="ECO:0000313" key="3">
    <source>
        <dbReference type="Proteomes" id="UP000798808"/>
    </source>
</evidence>
<dbReference type="InterPro" id="IPR021109">
    <property type="entry name" value="Peptidase_aspartic_dom_sf"/>
</dbReference>
<organism evidence="2 3">
    <name type="scientific">Fulvivirga kasyanovii</name>
    <dbReference type="NCBI Taxonomy" id="396812"/>
    <lineage>
        <taxon>Bacteria</taxon>
        <taxon>Pseudomonadati</taxon>
        <taxon>Bacteroidota</taxon>
        <taxon>Cytophagia</taxon>
        <taxon>Cytophagales</taxon>
        <taxon>Fulvivirgaceae</taxon>
        <taxon>Fulvivirga</taxon>
    </lineage>
</organism>
<feature type="signal peptide" evidence="1">
    <location>
        <begin position="1"/>
        <end position="31"/>
    </location>
</feature>
<sequence length="321" mass="35987">MNNTTKNKPGTGLRRYVCTCAFLVFTSFAFAANPGFNFINNKQQTTIRFKLIENLVVIPVTVNNDLKVNLVLDTGGRSLILFGEGYGKLLSVLPDKEVRLNGYGHREYRPGKLSPDNKICVSDIQGLGIGIVVTNDRNFFPYVDGTSINGIIGYQIFSRFIVKIDYPNRLITLTEPFVRPPIDEGFSAAELIIKDTKPYIKARLGIGEVERDAFLHVDTGSSREMILFLKEGDGQLESSKGYRCHVGRGLNGNIQGYKGKDLRLIMPGKNFDDVESFLLKREFSNRELQDASGTIGSGFLQDFVIVLDYINQKFYYKHVAV</sequence>
<gene>
    <name evidence="2" type="ORF">E1163_04830</name>
</gene>
<comment type="caution">
    <text evidence="2">The sequence shown here is derived from an EMBL/GenBank/DDBJ whole genome shotgun (WGS) entry which is preliminary data.</text>
</comment>
<feature type="chain" id="PRO_5045302422" description="Aspartyl protease" evidence="1">
    <location>
        <begin position="32"/>
        <end position="321"/>
    </location>
</feature>
<evidence type="ECO:0000256" key="1">
    <source>
        <dbReference type="SAM" id="SignalP"/>
    </source>
</evidence>
<proteinExistence type="predicted"/>
<dbReference type="RefSeq" id="WP_155170079.1">
    <property type="nucleotide sequence ID" value="NZ_BAAAFL010000043.1"/>
</dbReference>
<dbReference type="Gene3D" id="2.40.70.10">
    <property type="entry name" value="Acid Proteases"/>
    <property type="match status" value="1"/>
</dbReference>
<dbReference type="EMBL" id="SMLW01000390">
    <property type="protein sequence ID" value="MTI24264.1"/>
    <property type="molecule type" value="Genomic_DNA"/>
</dbReference>
<evidence type="ECO:0000313" key="2">
    <source>
        <dbReference type="EMBL" id="MTI24264.1"/>
    </source>
</evidence>
<reference evidence="2 3" key="1">
    <citation type="submission" date="2019-02" db="EMBL/GenBank/DDBJ databases">
        <authorList>
            <person name="Goldberg S.R."/>
            <person name="Haltli B.A."/>
            <person name="Correa H."/>
            <person name="Russell K.G."/>
        </authorList>
    </citation>
    <scope>NUCLEOTIDE SEQUENCE [LARGE SCALE GENOMIC DNA]</scope>
    <source>
        <strain evidence="2 3">JCM 16186</strain>
    </source>
</reference>